<protein>
    <submittedName>
        <fullName evidence="3">Alpha/beta fold hydrolase</fullName>
    </submittedName>
</protein>
<dbReference type="InterPro" id="IPR050266">
    <property type="entry name" value="AB_hydrolase_sf"/>
</dbReference>
<dbReference type="GO" id="GO:0016020">
    <property type="term" value="C:membrane"/>
    <property type="evidence" value="ECO:0007669"/>
    <property type="project" value="TreeGrafter"/>
</dbReference>
<reference evidence="3 4" key="1">
    <citation type="submission" date="2018-11" db="EMBL/GenBank/DDBJ databases">
        <title>Trebonia kvetii gen.nov., sp.nov., a novel acidophilic actinobacterium, and proposal of the new actinobacterial family Treboniaceae fam. nov.</title>
        <authorList>
            <person name="Rapoport D."/>
            <person name="Sagova-Mareckova M."/>
            <person name="Sedlacek I."/>
            <person name="Provaznik J."/>
            <person name="Kralova S."/>
            <person name="Pavlinic D."/>
            <person name="Benes V."/>
            <person name="Kopecky J."/>
        </authorList>
    </citation>
    <scope>NUCLEOTIDE SEQUENCE [LARGE SCALE GENOMIC DNA]</scope>
    <source>
        <strain evidence="3 4">15Tr583</strain>
    </source>
</reference>
<dbReference type="GO" id="GO:0016787">
    <property type="term" value="F:hydrolase activity"/>
    <property type="evidence" value="ECO:0007669"/>
    <property type="project" value="UniProtKB-KW"/>
</dbReference>
<dbReference type="OrthoDB" id="495620at2"/>
<evidence type="ECO:0000313" key="4">
    <source>
        <dbReference type="Proteomes" id="UP000460272"/>
    </source>
</evidence>
<evidence type="ECO:0000256" key="1">
    <source>
        <dbReference type="ARBA" id="ARBA00022801"/>
    </source>
</evidence>
<name>A0A6P2C2K4_9ACTN</name>
<accession>A0A6P2C2K4</accession>
<dbReference type="AlphaFoldDB" id="A0A6P2C2K4"/>
<proteinExistence type="predicted"/>
<organism evidence="3 4">
    <name type="scientific">Trebonia kvetii</name>
    <dbReference type="NCBI Taxonomy" id="2480626"/>
    <lineage>
        <taxon>Bacteria</taxon>
        <taxon>Bacillati</taxon>
        <taxon>Actinomycetota</taxon>
        <taxon>Actinomycetes</taxon>
        <taxon>Streptosporangiales</taxon>
        <taxon>Treboniaceae</taxon>
        <taxon>Trebonia</taxon>
    </lineage>
</organism>
<feature type="domain" description="AB hydrolase-1" evidence="2">
    <location>
        <begin position="36"/>
        <end position="260"/>
    </location>
</feature>
<dbReference type="Proteomes" id="UP000460272">
    <property type="component" value="Unassembled WGS sequence"/>
</dbReference>
<comment type="caution">
    <text evidence="3">The sequence shown here is derived from an EMBL/GenBank/DDBJ whole genome shotgun (WGS) entry which is preliminary data.</text>
</comment>
<dbReference type="InterPro" id="IPR029058">
    <property type="entry name" value="AB_hydrolase_fold"/>
</dbReference>
<dbReference type="EMBL" id="RPFW01000003">
    <property type="protein sequence ID" value="TVZ04501.1"/>
    <property type="molecule type" value="Genomic_DNA"/>
</dbReference>
<evidence type="ECO:0000313" key="3">
    <source>
        <dbReference type="EMBL" id="TVZ04501.1"/>
    </source>
</evidence>
<dbReference type="PANTHER" id="PTHR43798">
    <property type="entry name" value="MONOACYLGLYCEROL LIPASE"/>
    <property type="match status" value="1"/>
</dbReference>
<dbReference type="PANTHER" id="PTHR43798:SF31">
    <property type="entry name" value="AB HYDROLASE SUPERFAMILY PROTEIN YCLE"/>
    <property type="match status" value="1"/>
</dbReference>
<keyword evidence="1 3" id="KW-0378">Hydrolase</keyword>
<keyword evidence="4" id="KW-1185">Reference proteome</keyword>
<dbReference type="Pfam" id="PF00561">
    <property type="entry name" value="Abhydrolase_1"/>
    <property type="match status" value="1"/>
</dbReference>
<sequence length="275" mass="29370">MGEARAAGAGAAADARFPVRVPDGLLAGEEAGHGDPVVLIHGFSFDRSMWDPQFPDLARGYRTIRYDLRGFGESGLPAANRDHVTDLVALLDALGISRAHLAGLSLGANIALAAAALHPSRVRTITLASPGLPGYPWRTPRPPEEAAAVAGREGIEAAKHWWLNHEIFRATQGNPAAREQLTAMVARFPAHQWDSALPAAPQLPPLTGFLPRLAAPALILGGALDVAGYREIAGVLAREIPDAERQEFADCGHLLNLERPAEFTGRLLRFLACYV</sequence>
<dbReference type="Gene3D" id="3.40.50.1820">
    <property type="entry name" value="alpha/beta hydrolase"/>
    <property type="match status" value="1"/>
</dbReference>
<dbReference type="RefSeq" id="WP_145854522.1">
    <property type="nucleotide sequence ID" value="NZ_RPFW01000003.1"/>
</dbReference>
<dbReference type="InterPro" id="IPR000073">
    <property type="entry name" value="AB_hydrolase_1"/>
</dbReference>
<gene>
    <name evidence="3" type="ORF">EAS64_19270</name>
</gene>
<dbReference type="PRINTS" id="PR00111">
    <property type="entry name" value="ABHYDROLASE"/>
</dbReference>
<evidence type="ECO:0000259" key="2">
    <source>
        <dbReference type="Pfam" id="PF00561"/>
    </source>
</evidence>
<dbReference type="SUPFAM" id="SSF53474">
    <property type="entry name" value="alpha/beta-Hydrolases"/>
    <property type="match status" value="1"/>
</dbReference>